<dbReference type="PANTHER" id="PTHR30055:SF226">
    <property type="entry name" value="HTH-TYPE TRANSCRIPTIONAL REGULATOR PKSA"/>
    <property type="match status" value="1"/>
</dbReference>
<evidence type="ECO:0000313" key="6">
    <source>
        <dbReference type="Proteomes" id="UP000013525"/>
    </source>
</evidence>
<dbReference type="eggNOG" id="COG1309">
    <property type="taxonomic scope" value="Bacteria"/>
</dbReference>
<comment type="caution">
    <text evidence="5">The sequence shown here is derived from an EMBL/GenBank/DDBJ whole genome shotgun (WGS) entry which is preliminary data.</text>
</comment>
<dbReference type="Pfam" id="PF00440">
    <property type="entry name" value="TetR_N"/>
    <property type="match status" value="1"/>
</dbReference>
<dbReference type="InterPro" id="IPR050109">
    <property type="entry name" value="HTH-type_TetR-like_transc_reg"/>
</dbReference>
<dbReference type="PANTHER" id="PTHR30055">
    <property type="entry name" value="HTH-TYPE TRANSCRIPTIONAL REGULATOR RUTR"/>
    <property type="match status" value="1"/>
</dbReference>
<evidence type="ECO:0000259" key="4">
    <source>
        <dbReference type="PROSITE" id="PS50977"/>
    </source>
</evidence>
<feature type="domain" description="HTH tetR-type" evidence="4">
    <location>
        <begin position="39"/>
        <end position="99"/>
    </location>
</feature>
<evidence type="ECO:0000256" key="3">
    <source>
        <dbReference type="SAM" id="MobiDB-lite"/>
    </source>
</evidence>
<reference evidence="5 6" key="1">
    <citation type="journal article" date="2013" name="Genome Announc.">
        <title>Draft Genome Sequence of Rhodococcus rhodnii Strain LMG5362, a Symbiont of Rhodnius prolixus (Hemiptera, Reduviidae, Triatominae), the Principle Vector of Trypanosoma cruzi.</title>
        <authorList>
            <person name="Pachebat J.A."/>
            <person name="van Keulen G."/>
            <person name="Whitten M.M."/>
            <person name="Girdwood S."/>
            <person name="Del Sol R."/>
            <person name="Dyson P.J."/>
            <person name="Facey P.D."/>
        </authorList>
    </citation>
    <scope>NUCLEOTIDE SEQUENCE [LARGE SCALE GENOMIC DNA]</scope>
    <source>
        <strain evidence="5 6">LMG 5362</strain>
    </source>
</reference>
<proteinExistence type="predicted"/>
<keyword evidence="6" id="KW-1185">Reference proteome</keyword>
<dbReference type="EMBL" id="APMY01000093">
    <property type="protein sequence ID" value="EOM75574.1"/>
    <property type="molecule type" value="Genomic_DNA"/>
</dbReference>
<evidence type="ECO:0000256" key="2">
    <source>
        <dbReference type="PROSITE-ProRule" id="PRU00335"/>
    </source>
</evidence>
<dbReference type="AlphaFoldDB" id="R7WNI0"/>
<dbReference type="Gene3D" id="1.10.357.10">
    <property type="entry name" value="Tetracycline Repressor, domain 2"/>
    <property type="match status" value="1"/>
</dbReference>
<dbReference type="PATRIC" id="fig|1273125.3.peg.2883"/>
<accession>R7WNI0</accession>
<protein>
    <submittedName>
        <fullName evidence="5">TetR family transcriptional regulator</fullName>
    </submittedName>
</protein>
<dbReference type="SUPFAM" id="SSF46689">
    <property type="entry name" value="Homeodomain-like"/>
    <property type="match status" value="1"/>
</dbReference>
<evidence type="ECO:0000256" key="1">
    <source>
        <dbReference type="ARBA" id="ARBA00023125"/>
    </source>
</evidence>
<dbReference type="Proteomes" id="UP000013525">
    <property type="component" value="Unassembled WGS sequence"/>
</dbReference>
<organism evidence="5 6">
    <name type="scientific">Rhodococcus rhodnii LMG 5362</name>
    <dbReference type="NCBI Taxonomy" id="1273125"/>
    <lineage>
        <taxon>Bacteria</taxon>
        <taxon>Bacillati</taxon>
        <taxon>Actinomycetota</taxon>
        <taxon>Actinomycetes</taxon>
        <taxon>Mycobacteriales</taxon>
        <taxon>Nocardiaceae</taxon>
        <taxon>Rhodococcus</taxon>
    </lineage>
</organism>
<feature type="DNA-binding region" description="H-T-H motif" evidence="2">
    <location>
        <begin position="62"/>
        <end position="81"/>
    </location>
</feature>
<keyword evidence="1 2" id="KW-0238">DNA-binding</keyword>
<dbReference type="PRINTS" id="PR00455">
    <property type="entry name" value="HTHTETR"/>
</dbReference>
<feature type="compositionally biased region" description="Basic and acidic residues" evidence="3">
    <location>
        <begin position="20"/>
        <end position="39"/>
    </location>
</feature>
<dbReference type="InterPro" id="IPR009057">
    <property type="entry name" value="Homeodomain-like_sf"/>
</dbReference>
<dbReference type="PROSITE" id="PS50977">
    <property type="entry name" value="HTH_TETR_2"/>
    <property type="match status" value="1"/>
</dbReference>
<dbReference type="GO" id="GO:0003700">
    <property type="term" value="F:DNA-binding transcription factor activity"/>
    <property type="evidence" value="ECO:0007669"/>
    <property type="project" value="TreeGrafter"/>
</dbReference>
<dbReference type="GO" id="GO:0000976">
    <property type="term" value="F:transcription cis-regulatory region binding"/>
    <property type="evidence" value="ECO:0007669"/>
    <property type="project" value="TreeGrafter"/>
</dbReference>
<gene>
    <name evidence="5" type="ORF">Rrhod_3034</name>
</gene>
<dbReference type="InterPro" id="IPR001647">
    <property type="entry name" value="HTH_TetR"/>
</dbReference>
<evidence type="ECO:0000313" key="5">
    <source>
        <dbReference type="EMBL" id="EOM75574.1"/>
    </source>
</evidence>
<name>R7WNI0_9NOCA</name>
<sequence length="241" mass="26216">MGGRGALIERSPRPHGRDRHRGESMAHTSTREPKQDRSRATRQALLEATIDALAELGWAATTVGVVAARAGVSRGATQHHFPTREDLIFAALDHMFDARIEEARRDGADLPPGEDRTYAVVQRLFDRCAGPLFKAALQVWTAAASDAELRARILPVEERFGRLTHAAAVEQLRADDSDTATHRLVQATLDLARGLGLADVMTDDSRRRNEIARAWAAHLDAVLVRTSAAGAPNHTGDDSAQ</sequence>
<feature type="region of interest" description="Disordered" evidence="3">
    <location>
        <begin position="1"/>
        <end position="41"/>
    </location>
</feature>